<reference evidence="7" key="2">
    <citation type="submission" date="2020-04" db="EMBL/GenBank/DDBJ databases">
        <authorList>
            <consortium name="NCBI Genome Project"/>
        </authorList>
    </citation>
    <scope>NUCLEOTIDE SEQUENCE</scope>
    <source>
        <strain evidence="7">CBS 781.70</strain>
    </source>
</reference>
<evidence type="ECO:0000259" key="4">
    <source>
        <dbReference type="PROSITE" id="PS50048"/>
    </source>
</evidence>
<feature type="region of interest" description="Disordered" evidence="3">
    <location>
        <begin position="101"/>
        <end position="124"/>
    </location>
</feature>
<dbReference type="PANTHER" id="PTHR37534">
    <property type="entry name" value="TRANSCRIPTIONAL ACTIVATOR PROTEIN UGA3"/>
    <property type="match status" value="1"/>
</dbReference>
<evidence type="ECO:0000256" key="2">
    <source>
        <dbReference type="ARBA" id="ARBA00023242"/>
    </source>
</evidence>
<keyword evidence="2" id="KW-0539">Nucleus</keyword>
<dbReference type="SMART" id="SM00066">
    <property type="entry name" value="GAL4"/>
    <property type="match status" value="1"/>
</dbReference>
<comment type="subcellular location">
    <subcellularLocation>
        <location evidence="1">Nucleus</location>
    </subcellularLocation>
</comment>
<dbReference type="Pfam" id="PF00172">
    <property type="entry name" value="Zn_clus"/>
    <property type="match status" value="1"/>
</dbReference>
<evidence type="ECO:0000256" key="3">
    <source>
        <dbReference type="SAM" id="MobiDB-lite"/>
    </source>
</evidence>
<dbReference type="SUPFAM" id="SSF57701">
    <property type="entry name" value="Zn2/Cys6 DNA-binding domain"/>
    <property type="match status" value="1"/>
</dbReference>
<organism evidence="5">
    <name type="scientific">Eremomyces bilateralis CBS 781.70</name>
    <dbReference type="NCBI Taxonomy" id="1392243"/>
    <lineage>
        <taxon>Eukaryota</taxon>
        <taxon>Fungi</taxon>
        <taxon>Dikarya</taxon>
        <taxon>Ascomycota</taxon>
        <taxon>Pezizomycotina</taxon>
        <taxon>Dothideomycetes</taxon>
        <taxon>Dothideomycetes incertae sedis</taxon>
        <taxon>Eremomycetales</taxon>
        <taxon>Eremomycetaceae</taxon>
        <taxon>Eremomyces</taxon>
    </lineage>
</organism>
<evidence type="ECO:0000313" key="5">
    <source>
        <dbReference type="EMBL" id="KAF1812578.1"/>
    </source>
</evidence>
<reference evidence="5 7" key="1">
    <citation type="submission" date="2020-01" db="EMBL/GenBank/DDBJ databases">
        <authorList>
            <consortium name="DOE Joint Genome Institute"/>
            <person name="Haridas S."/>
            <person name="Albert R."/>
            <person name="Binder M."/>
            <person name="Bloem J."/>
            <person name="Labutti K."/>
            <person name="Salamov A."/>
            <person name="Andreopoulos B."/>
            <person name="Baker S.E."/>
            <person name="Barry K."/>
            <person name="Bills G."/>
            <person name="Bluhm B.H."/>
            <person name="Cannon C."/>
            <person name="Castanera R."/>
            <person name="Culley D.E."/>
            <person name="Daum C."/>
            <person name="Ezra D."/>
            <person name="Gonzalez J.B."/>
            <person name="Henrissat B."/>
            <person name="Kuo A."/>
            <person name="Liang C."/>
            <person name="Lipzen A."/>
            <person name="Lutzoni F."/>
            <person name="Magnuson J."/>
            <person name="Mondo S."/>
            <person name="Nolan M."/>
            <person name="Ohm R."/>
            <person name="Pangilinan J."/>
            <person name="Park H.-J."/>
            <person name="Ramirez L."/>
            <person name="Alfaro M."/>
            <person name="Sun H."/>
            <person name="Tritt A."/>
            <person name="Yoshinaga Y."/>
            <person name="Zwiers L.-H."/>
            <person name="Turgeon B.G."/>
            <person name="Goodwin S.B."/>
            <person name="Spatafora J.W."/>
            <person name="Crous P.W."/>
            <person name="Grigoriev I.V."/>
        </authorList>
    </citation>
    <scope>NUCLEOTIDE SEQUENCE</scope>
    <source>
        <strain evidence="5 7">CBS 781.70</strain>
    </source>
</reference>
<dbReference type="OrthoDB" id="187139at2759"/>
<dbReference type="Gene3D" id="4.10.240.10">
    <property type="entry name" value="Zn(2)-C6 fungal-type DNA-binding domain"/>
    <property type="match status" value="1"/>
</dbReference>
<dbReference type="GO" id="GO:0000981">
    <property type="term" value="F:DNA-binding transcription factor activity, RNA polymerase II-specific"/>
    <property type="evidence" value="ECO:0007669"/>
    <property type="project" value="InterPro"/>
</dbReference>
<keyword evidence="6" id="KW-1185">Reference proteome</keyword>
<dbReference type="GO" id="GO:0008270">
    <property type="term" value="F:zinc ion binding"/>
    <property type="evidence" value="ECO:0007669"/>
    <property type="project" value="InterPro"/>
</dbReference>
<dbReference type="InterPro" id="IPR021858">
    <property type="entry name" value="Fun_TF"/>
</dbReference>
<reference evidence="7" key="3">
    <citation type="submission" date="2025-04" db="UniProtKB">
        <authorList>
            <consortium name="RefSeq"/>
        </authorList>
    </citation>
    <scope>IDENTIFICATION</scope>
    <source>
        <strain evidence="7">CBS 781.70</strain>
    </source>
</reference>
<dbReference type="AlphaFoldDB" id="A0A6G1G3I6"/>
<proteinExistence type="predicted"/>
<evidence type="ECO:0000256" key="1">
    <source>
        <dbReference type="ARBA" id="ARBA00004123"/>
    </source>
</evidence>
<dbReference type="RefSeq" id="XP_033534209.1">
    <property type="nucleotide sequence ID" value="XM_033676400.1"/>
</dbReference>
<dbReference type="PANTHER" id="PTHR37534:SF49">
    <property type="entry name" value="LYSINE BIOSYNTHESIS REGULATORY PROTEIN LYS14"/>
    <property type="match status" value="1"/>
</dbReference>
<name>A0A6G1G3I6_9PEZI</name>
<dbReference type="PROSITE" id="PS50048">
    <property type="entry name" value="ZN2_CY6_FUNGAL_2"/>
    <property type="match status" value="1"/>
</dbReference>
<sequence length="506" mass="56348">MLEDSDTSTIFVHFDIDPAPAAAPPPRVDLCRRDKTETVRLTHASSTPRLISRPLLRPNYPRVKTGCFTCRRRKKKCDETKPRCAGCRRNHENCQWPLPVAGSASHDQPEKSTSCSDRPLQQREVPTGPMLATAPVQKNPFVTHIVPLAYTDDLLMHSVLALSGTHLAFQRDSDVRIQTATWQHYSVVVRGLRSELGSLGSDDFQKTLSLLLVLIVLCHYELISGDIKGTIFQHLRASRELIHPLLAHLHNHGHLGSSNNTASLGLCLELYAYILITNSCKPHGTGSGCAVHYDSFVTCLSNLSSYSTFGTMFGDCHGLFELIPQVTLLAARRLAEEEARVASPSLDSVRIYESLENRIDSWVLPTPFPNDDPADYEEAGLAAEAFRYGLRIYLAAALAGSLISDPETRHAIQSHIDAIIEISHSLGPSRWQTIMLWPLVMAGSCMTNITERCELVGSLRASRYRMKHVFAICNVLELLWETDCAQAFGPYGLYLMEKKGFWIPML</sequence>
<protein>
    <recommendedName>
        <fullName evidence="4">Zn(2)-C6 fungal-type domain-containing protein</fullName>
    </recommendedName>
</protein>
<dbReference type="InterPro" id="IPR001138">
    <property type="entry name" value="Zn2Cys6_DnaBD"/>
</dbReference>
<dbReference type="GO" id="GO:0000976">
    <property type="term" value="F:transcription cis-regulatory region binding"/>
    <property type="evidence" value="ECO:0007669"/>
    <property type="project" value="TreeGrafter"/>
</dbReference>
<dbReference type="PROSITE" id="PS00463">
    <property type="entry name" value="ZN2_CY6_FUNGAL_1"/>
    <property type="match status" value="1"/>
</dbReference>
<dbReference type="InterPro" id="IPR036864">
    <property type="entry name" value="Zn2-C6_fun-type_DNA-bd_sf"/>
</dbReference>
<dbReference type="EMBL" id="ML975157">
    <property type="protein sequence ID" value="KAF1812578.1"/>
    <property type="molecule type" value="Genomic_DNA"/>
</dbReference>
<evidence type="ECO:0000313" key="7">
    <source>
        <dbReference type="RefSeq" id="XP_033534209.1"/>
    </source>
</evidence>
<dbReference type="GeneID" id="54416970"/>
<gene>
    <name evidence="5 7" type="ORF">P152DRAFT_397202</name>
</gene>
<accession>A0A6G1G3I6</accession>
<feature type="domain" description="Zn(2)-C6 fungal-type" evidence="4">
    <location>
        <begin position="66"/>
        <end position="96"/>
    </location>
</feature>
<evidence type="ECO:0000313" key="6">
    <source>
        <dbReference type="Proteomes" id="UP000504638"/>
    </source>
</evidence>
<dbReference type="Pfam" id="PF11951">
    <property type="entry name" value="Fungal_trans_2"/>
    <property type="match status" value="1"/>
</dbReference>
<dbReference type="CDD" id="cd00067">
    <property type="entry name" value="GAL4"/>
    <property type="match status" value="1"/>
</dbReference>
<dbReference type="GO" id="GO:0045944">
    <property type="term" value="P:positive regulation of transcription by RNA polymerase II"/>
    <property type="evidence" value="ECO:0007669"/>
    <property type="project" value="TreeGrafter"/>
</dbReference>
<dbReference type="GO" id="GO:0005634">
    <property type="term" value="C:nucleus"/>
    <property type="evidence" value="ECO:0007669"/>
    <property type="project" value="UniProtKB-SubCell"/>
</dbReference>
<dbReference type="Proteomes" id="UP000504638">
    <property type="component" value="Unplaced"/>
</dbReference>